<evidence type="ECO:0000256" key="1">
    <source>
        <dbReference type="SAM" id="MobiDB-lite"/>
    </source>
</evidence>
<proteinExistence type="predicted"/>
<accession>A0A518EMB7</accession>
<dbReference type="AlphaFoldDB" id="A0A518EMB7"/>
<organism evidence="2 3">
    <name type="scientific">Saltatorellus ferox</name>
    <dbReference type="NCBI Taxonomy" id="2528018"/>
    <lineage>
        <taxon>Bacteria</taxon>
        <taxon>Pseudomonadati</taxon>
        <taxon>Planctomycetota</taxon>
        <taxon>Planctomycetia</taxon>
        <taxon>Planctomycetia incertae sedis</taxon>
        <taxon>Saltatorellus</taxon>
    </lineage>
</organism>
<dbReference type="OrthoDB" id="233163at2"/>
<keyword evidence="3" id="KW-1185">Reference proteome</keyword>
<sequence length="423" mass="45625">MLQDSPSSAAAQLASQTSSPAKQGQEALFERSQQVGRLLLQGMTALHAEVLPPGSGPKRAADHIGQTVPMASRILKALSASSPVGALHLFPGPAPLKRWVKAAGRKGAEAGTLKTALDAVDEFEALIATEGGDRAALDAQLVAWLPEARRTLELRRRQAVFRGLSELEGASCTLDLSTMILRPSADGQRVDLCCIQARTGIVALRPGTGIKFVTERMTAEGVERHPLSVEGAELEQVGQGVRLDAFCDGTPAAVEVAHYGDRYQYILRTPTFGPNASSDFVLAEVNPGEFELRGAGNGSGAPFFSQLIQLPSRYAVLDIILHRDLVSKLEPELCLYRNFGESQARPGDPLRDVDRIDPLDGVQHAHGALGDQRLAGFTRYGEMLEYVRERLDWDLDGAVMYRAQLDYPVPGTQQSLVLHGASF</sequence>
<dbReference type="EMBL" id="CP036434">
    <property type="protein sequence ID" value="QDV05227.1"/>
    <property type="molecule type" value="Genomic_DNA"/>
</dbReference>
<protein>
    <submittedName>
        <fullName evidence="2">Uncharacterized protein</fullName>
    </submittedName>
</protein>
<dbReference type="RefSeq" id="WP_145194643.1">
    <property type="nucleotide sequence ID" value="NZ_CP036434.1"/>
</dbReference>
<feature type="region of interest" description="Disordered" evidence="1">
    <location>
        <begin position="1"/>
        <end position="27"/>
    </location>
</feature>
<gene>
    <name evidence="2" type="ORF">Poly30_07230</name>
</gene>
<reference evidence="2 3" key="1">
    <citation type="submission" date="2019-02" db="EMBL/GenBank/DDBJ databases">
        <title>Deep-cultivation of Planctomycetes and their phenomic and genomic characterization uncovers novel biology.</title>
        <authorList>
            <person name="Wiegand S."/>
            <person name="Jogler M."/>
            <person name="Boedeker C."/>
            <person name="Pinto D."/>
            <person name="Vollmers J."/>
            <person name="Rivas-Marin E."/>
            <person name="Kohn T."/>
            <person name="Peeters S.H."/>
            <person name="Heuer A."/>
            <person name="Rast P."/>
            <person name="Oberbeckmann S."/>
            <person name="Bunk B."/>
            <person name="Jeske O."/>
            <person name="Meyerdierks A."/>
            <person name="Storesund J.E."/>
            <person name="Kallscheuer N."/>
            <person name="Luecker S."/>
            <person name="Lage O.M."/>
            <person name="Pohl T."/>
            <person name="Merkel B.J."/>
            <person name="Hornburger P."/>
            <person name="Mueller R.-W."/>
            <person name="Bruemmer F."/>
            <person name="Labrenz M."/>
            <person name="Spormann A.M."/>
            <person name="Op den Camp H."/>
            <person name="Overmann J."/>
            <person name="Amann R."/>
            <person name="Jetten M.S.M."/>
            <person name="Mascher T."/>
            <person name="Medema M.H."/>
            <person name="Devos D.P."/>
            <person name="Kaster A.-K."/>
            <person name="Ovreas L."/>
            <person name="Rohde M."/>
            <person name="Galperin M.Y."/>
            <person name="Jogler C."/>
        </authorList>
    </citation>
    <scope>NUCLEOTIDE SEQUENCE [LARGE SCALE GENOMIC DNA]</scope>
    <source>
        <strain evidence="2 3">Poly30</strain>
    </source>
</reference>
<evidence type="ECO:0000313" key="2">
    <source>
        <dbReference type="EMBL" id="QDV05227.1"/>
    </source>
</evidence>
<name>A0A518EMB7_9BACT</name>
<evidence type="ECO:0000313" key="3">
    <source>
        <dbReference type="Proteomes" id="UP000320390"/>
    </source>
</evidence>
<feature type="compositionally biased region" description="Low complexity" evidence="1">
    <location>
        <begin position="1"/>
        <end position="21"/>
    </location>
</feature>
<dbReference type="Proteomes" id="UP000320390">
    <property type="component" value="Chromosome"/>
</dbReference>